<name>A0A343TLA1_9EURY</name>
<accession>A0A343TLA1</accession>
<organism evidence="1 2">
    <name type="scientific">Halalkaliarchaeum desulfuricum</name>
    <dbReference type="NCBI Taxonomy" id="2055893"/>
    <lineage>
        <taxon>Archaea</taxon>
        <taxon>Methanobacteriati</taxon>
        <taxon>Methanobacteriota</taxon>
        <taxon>Stenosarchaea group</taxon>
        <taxon>Halobacteria</taxon>
        <taxon>Halobacteriales</taxon>
        <taxon>Haloferacaceae</taxon>
        <taxon>Halalkaliarchaeum</taxon>
    </lineage>
</organism>
<dbReference type="KEGG" id="hdf:AArcSl_2249"/>
<reference evidence="2" key="1">
    <citation type="submission" date="2017-11" db="EMBL/GenBank/DDBJ databases">
        <title>Phenotypic and genomic properties of facultatively anaerobic sulfur-reducing natronoarchaea from hypersaline soda lakes.</title>
        <authorList>
            <person name="Sorokin D.Y."/>
            <person name="Kublanov I.V."/>
            <person name="Roman P."/>
            <person name="Sinninghe Damste J.S."/>
            <person name="Golyshin P.N."/>
            <person name="Rojo D."/>
            <person name="Ciordia S."/>
            <person name="Mena M.D.C."/>
            <person name="Ferrer M."/>
            <person name="Messina E."/>
            <person name="Smedile F."/>
            <person name="La Spada G."/>
            <person name="La Cono V."/>
            <person name="Yakimov M.M."/>
        </authorList>
    </citation>
    <scope>NUCLEOTIDE SEQUENCE [LARGE SCALE GENOMIC DNA]</scope>
    <source>
        <strain evidence="2">AArc-Sl</strain>
    </source>
</reference>
<dbReference type="EMBL" id="CP025066">
    <property type="protein sequence ID" value="AUX09873.1"/>
    <property type="molecule type" value="Genomic_DNA"/>
</dbReference>
<protein>
    <submittedName>
        <fullName evidence="1">Uncharacterized protein</fullName>
    </submittedName>
</protein>
<gene>
    <name evidence="1" type="ORF">AArcSl_2249</name>
</gene>
<evidence type="ECO:0000313" key="2">
    <source>
        <dbReference type="Proteomes" id="UP000263012"/>
    </source>
</evidence>
<dbReference type="PROSITE" id="PS51257">
    <property type="entry name" value="PROKAR_LIPOPROTEIN"/>
    <property type="match status" value="1"/>
</dbReference>
<keyword evidence="2" id="KW-1185">Reference proteome</keyword>
<sequence length="157" mass="17260">MERVWITNGSTSIAPVVNPLTAACHDGYVPTDIYVLNNPIIEDITDGATSLMKTVVTAHGGDEPEITVETIDEETDFDAIIAYVQSAIETAHEADADIAVDITPGRRFWSVISFQAGVKHDVEHLFYSHVKTETHFGKSYPTIPRTAIDLIDFTEVL</sequence>
<dbReference type="AlphaFoldDB" id="A0A343TLA1"/>
<dbReference type="RefSeq" id="WP_245883225.1">
    <property type="nucleotide sequence ID" value="NZ_CP025066.1"/>
</dbReference>
<dbReference type="GeneID" id="37878603"/>
<dbReference type="Proteomes" id="UP000263012">
    <property type="component" value="Chromosome"/>
</dbReference>
<evidence type="ECO:0000313" key="1">
    <source>
        <dbReference type="EMBL" id="AUX09873.1"/>
    </source>
</evidence>
<proteinExistence type="predicted"/>